<reference evidence="2" key="1">
    <citation type="submission" date="2022-08" db="EMBL/GenBank/DDBJ databases">
        <authorList>
            <person name="Tistechok S."/>
            <person name="Samborskyy M."/>
            <person name="Roman I."/>
        </authorList>
    </citation>
    <scope>NUCLEOTIDE SEQUENCE</scope>
    <source>
        <strain evidence="2">DSM 103496</strain>
    </source>
</reference>
<gene>
    <name evidence="2" type="ORF">NZH93_01505</name>
</gene>
<feature type="signal peptide" evidence="1">
    <location>
        <begin position="1"/>
        <end position="25"/>
    </location>
</feature>
<evidence type="ECO:0008006" key="4">
    <source>
        <dbReference type="Google" id="ProtNLM"/>
    </source>
</evidence>
<keyword evidence="3" id="KW-1185">Reference proteome</keyword>
<dbReference type="PROSITE" id="PS51257">
    <property type="entry name" value="PROKAR_LIPOPROTEIN"/>
    <property type="match status" value="1"/>
</dbReference>
<evidence type="ECO:0000313" key="3">
    <source>
        <dbReference type="Proteomes" id="UP001141259"/>
    </source>
</evidence>
<accession>A0A9X3ADC1</accession>
<proteinExistence type="predicted"/>
<keyword evidence="1" id="KW-0732">Signal</keyword>
<evidence type="ECO:0000256" key="1">
    <source>
        <dbReference type="SAM" id="SignalP"/>
    </source>
</evidence>
<dbReference type="EMBL" id="JANYMP010000001">
    <property type="protein sequence ID" value="MCS7475516.1"/>
    <property type="molecule type" value="Genomic_DNA"/>
</dbReference>
<name>A0A9X3ADC1_9PSEU</name>
<dbReference type="RefSeq" id="WP_259621031.1">
    <property type="nucleotide sequence ID" value="NZ_JANYMP010000001.1"/>
</dbReference>
<protein>
    <recommendedName>
        <fullName evidence="4">Secreted protein</fullName>
    </recommendedName>
</protein>
<comment type="caution">
    <text evidence="2">The sequence shown here is derived from an EMBL/GenBank/DDBJ whole genome shotgun (WGS) entry which is preliminary data.</text>
</comment>
<organism evidence="2 3">
    <name type="scientific">Umezawaea endophytica</name>
    <dbReference type="NCBI Taxonomy" id="1654476"/>
    <lineage>
        <taxon>Bacteria</taxon>
        <taxon>Bacillati</taxon>
        <taxon>Actinomycetota</taxon>
        <taxon>Actinomycetes</taxon>
        <taxon>Pseudonocardiales</taxon>
        <taxon>Pseudonocardiaceae</taxon>
        <taxon>Umezawaea</taxon>
    </lineage>
</organism>
<evidence type="ECO:0000313" key="2">
    <source>
        <dbReference type="EMBL" id="MCS7475516.1"/>
    </source>
</evidence>
<sequence length="179" mass="17956">MRAGVVLGAVLALSGSVFTAGQATAAGSCSTRTPSSTPGGVVVRVVCSGPTAFIDGYGNDSTDANREALLLRQFQVTVGPTCSGTSSRVDTGGYSLRMTCSSPTNFITAYGTTLSDAAAEARLLETSAPNRACTHTFVDRVSGGYEVDGHCTSPTIFFSGVGSTVTGAAVNARLAAGLG</sequence>
<dbReference type="AlphaFoldDB" id="A0A9X3ADC1"/>
<feature type="chain" id="PRO_5040840382" description="Secreted protein" evidence="1">
    <location>
        <begin position="26"/>
        <end position="179"/>
    </location>
</feature>
<dbReference type="Proteomes" id="UP001141259">
    <property type="component" value="Unassembled WGS sequence"/>
</dbReference>